<keyword evidence="2" id="KW-1185">Reference proteome</keyword>
<organism evidence="1 2">
    <name type="scientific">Striga asiatica</name>
    <name type="common">Asiatic witchweed</name>
    <name type="synonym">Buchnera asiatica</name>
    <dbReference type="NCBI Taxonomy" id="4170"/>
    <lineage>
        <taxon>Eukaryota</taxon>
        <taxon>Viridiplantae</taxon>
        <taxon>Streptophyta</taxon>
        <taxon>Embryophyta</taxon>
        <taxon>Tracheophyta</taxon>
        <taxon>Spermatophyta</taxon>
        <taxon>Magnoliopsida</taxon>
        <taxon>eudicotyledons</taxon>
        <taxon>Gunneridae</taxon>
        <taxon>Pentapetalae</taxon>
        <taxon>asterids</taxon>
        <taxon>lamiids</taxon>
        <taxon>Lamiales</taxon>
        <taxon>Orobanchaceae</taxon>
        <taxon>Buchnereae</taxon>
        <taxon>Striga</taxon>
    </lineage>
</organism>
<protein>
    <submittedName>
        <fullName evidence="1">Lipid-transfer protein</fullName>
    </submittedName>
</protein>
<name>A0A5A7PFT2_STRAF</name>
<sequence>MKGSEPNSDSTTLPGLEGFFLLATKPTAKPVFSPSPNNFFGWTEFRTESSFFEVFLVEIVVTARRDFGLMLEKPFLLVSLEIDFSSLMSCSFQKHDFLRASPKISVGPTRVPFRAPDMISTGPKLIPLF</sequence>
<dbReference type="Proteomes" id="UP000325081">
    <property type="component" value="Unassembled WGS sequence"/>
</dbReference>
<gene>
    <name evidence="1" type="ORF">STAS_07650</name>
</gene>
<evidence type="ECO:0000313" key="2">
    <source>
        <dbReference type="Proteomes" id="UP000325081"/>
    </source>
</evidence>
<proteinExistence type="predicted"/>
<dbReference type="EMBL" id="BKCP01004505">
    <property type="protein sequence ID" value="GER31620.1"/>
    <property type="molecule type" value="Genomic_DNA"/>
</dbReference>
<accession>A0A5A7PFT2</accession>
<comment type="caution">
    <text evidence="1">The sequence shown here is derived from an EMBL/GenBank/DDBJ whole genome shotgun (WGS) entry which is preliminary data.</text>
</comment>
<evidence type="ECO:0000313" key="1">
    <source>
        <dbReference type="EMBL" id="GER31620.1"/>
    </source>
</evidence>
<dbReference type="AlphaFoldDB" id="A0A5A7PFT2"/>
<reference evidence="2" key="1">
    <citation type="journal article" date="2019" name="Curr. Biol.">
        <title>Genome Sequence of Striga asiatica Provides Insight into the Evolution of Plant Parasitism.</title>
        <authorList>
            <person name="Yoshida S."/>
            <person name="Kim S."/>
            <person name="Wafula E.K."/>
            <person name="Tanskanen J."/>
            <person name="Kim Y.M."/>
            <person name="Honaas L."/>
            <person name="Yang Z."/>
            <person name="Spallek T."/>
            <person name="Conn C.E."/>
            <person name="Ichihashi Y."/>
            <person name="Cheong K."/>
            <person name="Cui S."/>
            <person name="Der J.P."/>
            <person name="Gundlach H."/>
            <person name="Jiao Y."/>
            <person name="Hori C."/>
            <person name="Ishida J.K."/>
            <person name="Kasahara H."/>
            <person name="Kiba T."/>
            <person name="Kim M.S."/>
            <person name="Koo N."/>
            <person name="Laohavisit A."/>
            <person name="Lee Y.H."/>
            <person name="Lumba S."/>
            <person name="McCourt P."/>
            <person name="Mortimer J.C."/>
            <person name="Mutuku J.M."/>
            <person name="Nomura T."/>
            <person name="Sasaki-Sekimoto Y."/>
            <person name="Seto Y."/>
            <person name="Wang Y."/>
            <person name="Wakatake T."/>
            <person name="Sakakibara H."/>
            <person name="Demura T."/>
            <person name="Yamaguchi S."/>
            <person name="Yoneyama K."/>
            <person name="Manabe R.I."/>
            <person name="Nelson D.C."/>
            <person name="Schulman A.H."/>
            <person name="Timko M.P."/>
            <person name="dePamphilis C.W."/>
            <person name="Choi D."/>
            <person name="Shirasu K."/>
        </authorList>
    </citation>
    <scope>NUCLEOTIDE SEQUENCE [LARGE SCALE GENOMIC DNA]</scope>
    <source>
        <strain evidence="2">cv. UVA1</strain>
    </source>
</reference>